<dbReference type="EMBL" id="FNKY01000001">
    <property type="protein sequence ID" value="SDQ82874.1"/>
    <property type="molecule type" value="Genomic_DNA"/>
</dbReference>
<accession>A0ABY0TH81</accession>
<comment type="caution">
    <text evidence="1">The sequence shown here is derived from an EMBL/GenBank/DDBJ whole genome shotgun (WGS) entry which is preliminary data.</text>
</comment>
<evidence type="ECO:0000313" key="1">
    <source>
        <dbReference type="EMBL" id="SDQ82874.1"/>
    </source>
</evidence>
<reference evidence="1 2" key="1">
    <citation type="submission" date="2016-10" db="EMBL/GenBank/DDBJ databases">
        <authorList>
            <person name="Varghese N."/>
            <person name="Submissions S."/>
        </authorList>
    </citation>
    <scope>NUCLEOTIDE SEQUENCE [LARGE SCALE GENOMIC DNA]</scope>
    <source>
        <strain evidence="1 2">Nl1</strain>
    </source>
</reference>
<dbReference type="Proteomes" id="UP000183471">
    <property type="component" value="Unassembled WGS sequence"/>
</dbReference>
<gene>
    <name evidence="1" type="ORF">SAMN05216402_2457</name>
</gene>
<organism evidence="1 2">
    <name type="scientific">Nitrosospira multiformis</name>
    <dbReference type="NCBI Taxonomy" id="1231"/>
    <lineage>
        <taxon>Bacteria</taxon>
        <taxon>Pseudomonadati</taxon>
        <taxon>Pseudomonadota</taxon>
        <taxon>Betaproteobacteria</taxon>
        <taxon>Nitrosomonadales</taxon>
        <taxon>Nitrosomonadaceae</taxon>
        <taxon>Nitrosospira</taxon>
    </lineage>
</organism>
<protein>
    <submittedName>
        <fullName evidence="1">Uncharacterized protein</fullName>
    </submittedName>
</protein>
<evidence type="ECO:0000313" key="2">
    <source>
        <dbReference type="Proteomes" id="UP000183471"/>
    </source>
</evidence>
<name>A0ABY0TH81_9PROT</name>
<sequence length="78" mass="8965">MIEIGTGFAPQTIIEGRVEHELDCMKMRIKHLLNSFSRCKNKLCAIPHIRKCEKNNGVKVPKVLLWLLYSANGNKRET</sequence>
<keyword evidence="2" id="KW-1185">Reference proteome</keyword>
<proteinExistence type="predicted"/>